<dbReference type="PATRIC" id="fig|1423782.4.peg.1070"/>
<sequence length="51" mass="5130">MNQAQIKADSATPTTATAQAQTVNASASATGQQLAFDSNGNPSYNATDQGN</sequence>
<keyword evidence="3" id="KW-1185">Reference proteome</keyword>
<accession>A0A0R1X475</accession>
<reference evidence="2 3" key="1">
    <citation type="journal article" date="2015" name="Genome Announc.">
        <title>Expanding the biotechnology potential of lactobacilli through comparative genomics of 213 strains and associated genera.</title>
        <authorList>
            <person name="Sun Z."/>
            <person name="Harris H.M."/>
            <person name="McCann A."/>
            <person name="Guo C."/>
            <person name="Argimon S."/>
            <person name="Zhang W."/>
            <person name="Yang X."/>
            <person name="Jeffery I.B."/>
            <person name="Cooney J.C."/>
            <person name="Kagawa T.F."/>
            <person name="Liu W."/>
            <person name="Song Y."/>
            <person name="Salvetti E."/>
            <person name="Wrobel A."/>
            <person name="Rasinkangas P."/>
            <person name="Parkhill J."/>
            <person name="Rea M.C."/>
            <person name="O'Sullivan O."/>
            <person name="Ritari J."/>
            <person name="Douillard F.P."/>
            <person name="Paul Ross R."/>
            <person name="Yang R."/>
            <person name="Briner A.E."/>
            <person name="Felis G.E."/>
            <person name="de Vos W.M."/>
            <person name="Barrangou R."/>
            <person name="Klaenhammer T.R."/>
            <person name="Caufield P.W."/>
            <person name="Cui Y."/>
            <person name="Zhang H."/>
            <person name="O'Toole P.W."/>
        </authorList>
    </citation>
    <scope>NUCLEOTIDE SEQUENCE [LARGE SCALE GENOMIC DNA]</scope>
    <source>
        <strain evidence="2 3">DSM 6035</strain>
    </source>
</reference>
<feature type="region of interest" description="Disordered" evidence="1">
    <location>
        <begin position="1"/>
        <end position="51"/>
    </location>
</feature>
<evidence type="ECO:0000313" key="3">
    <source>
        <dbReference type="Proteomes" id="UP000051412"/>
    </source>
</evidence>
<dbReference type="Proteomes" id="UP000051412">
    <property type="component" value="Unassembled WGS sequence"/>
</dbReference>
<comment type="caution">
    <text evidence="2">The sequence shown here is derived from an EMBL/GenBank/DDBJ whole genome shotgun (WGS) entry which is preliminary data.</text>
</comment>
<feature type="compositionally biased region" description="Polar residues" evidence="1">
    <location>
        <begin position="31"/>
        <end position="51"/>
    </location>
</feature>
<gene>
    <name evidence="2" type="ORF">FD32_GL001027</name>
</gene>
<feature type="compositionally biased region" description="Low complexity" evidence="1">
    <location>
        <begin position="8"/>
        <end position="30"/>
    </location>
</feature>
<evidence type="ECO:0000256" key="1">
    <source>
        <dbReference type="SAM" id="MobiDB-lite"/>
    </source>
</evidence>
<dbReference type="AlphaFoldDB" id="A0A0R1X475"/>
<dbReference type="EMBL" id="AZGM01000137">
    <property type="protein sequence ID" value="KRM25130.1"/>
    <property type="molecule type" value="Genomic_DNA"/>
</dbReference>
<proteinExistence type="predicted"/>
<protein>
    <submittedName>
        <fullName evidence="2">Uncharacterized protein</fullName>
    </submittedName>
</protein>
<organism evidence="2 3">
    <name type="scientific">Limosilactobacillus panis DSM 6035</name>
    <dbReference type="NCBI Taxonomy" id="1423782"/>
    <lineage>
        <taxon>Bacteria</taxon>
        <taxon>Bacillati</taxon>
        <taxon>Bacillota</taxon>
        <taxon>Bacilli</taxon>
        <taxon>Lactobacillales</taxon>
        <taxon>Lactobacillaceae</taxon>
        <taxon>Limosilactobacillus</taxon>
    </lineage>
</organism>
<name>A0A0R1X475_9LACO</name>
<evidence type="ECO:0000313" key="2">
    <source>
        <dbReference type="EMBL" id="KRM25130.1"/>
    </source>
</evidence>
<dbReference type="STRING" id="1423782.FD32_GL001027"/>